<dbReference type="Gramene" id="mRNA:HanXRQr2_Chr02g0065981">
    <property type="protein sequence ID" value="mRNA:HanXRQr2_Chr02g0065981"/>
    <property type="gene ID" value="HanXRQr2_Chr02g0065981"/>
</dbReference>
<name>A0A9K3JB61_HELAN</name>
<organism evidence="1 3">
    <name type="scientific">Helianthus annuus</name>
    <name type="common">Common sunflower</name>
    <dbReference type="NCBI Taxonomy" id="4232"/>
    <lineage>
        <taxon>Eukaryota</taxon>
        <taxon>Viridiplantae</taxon>
        <taxon>Streptophyta</taxon>
        <taxon>Embryophyta</taxon>
        <taxon>Tracheophyta</taxon>
        <taxon>Spermatophyta</taxon>
        <taxon>Magnoliopsida</taxon>
        <taxon>eudicotyledons</taxon>
        <taxon>Gunneridae</taxon>
        <taxon>Pentapetalae</taxon>
        <taxon>asterids</taxon>
        <taxon>campanulids</taxon>
        <taxon>Asterales</taxon>
        <taxon>Asteraceae</taxon>
        <taxon>Asteroideae</taxon>
        <taxon>Heliantheae alliance</taxon>
        <taxon>Heliantheae</taxon>
        <taxon>Helianthus</taxon>
    </lineage>
</organism>
<dbReference type="Gramene" id="mRNA:HanXRQr2_Chr04g0190971">
    <property type="protein sequence ID" value="mRNA:HanXRQr2_Chr04g0190971"/>
    <property type="gene ID" value="HanXRQr2_Chr04g0190971"/>
</dbReference>
<proteinExistence type="predicted"/>
<comment type="caution">
    <text evidence="1">The sequence shown here is derived from an EMBL/GenBank/DDBJ whole genome shotgun (WGS) entry which is preliminary data.</text>
</comment>
<evidence type="ECO:0000313" key="1">
    <source>
        <dbReference type="EMBL" id="KAF5812293.1"/>
    </source>
</evidence>
<dbReference type="AlphaFoldDB" id="A0A9K3JB61"/>
<dbReference type="EMBL" id="MNCJ02000319">
    <property type="protein sequence ID" value="KAF5812293.1"/>
    <property type="molecule type" value="Genomic_DNA"/>
</dbReference>
<keyword evidence="3" id="KW-1185">Reference proteome</keyword>
<dbReference type="Proteomes" id="UP000215914">
    <property type="component" value="Unassembled WGS sequence"/>
</dbReference>
<sequence length="42" mass="5041">MIINLAWKQEKMAMKDVLFAMKIKRKLCCLYTYCILCCLHTK</sequence>
<dbReference type="EMBL" id="MNCJ02000317">
    <property type="protein sequence ID" value="KAF5818498.1"/>
    <property type="molecule type" value="Genomic_DNA"/>
</dbReference>
<reference evidence="1" key="1">
    <citation type="journal article" date="2017" name="Nature">
        <title>The sunflower genome provides insights into oil metabolism, flowering and Asterid evolution.</title>
        <authorList>
            <person name="Badouin H."/>
            <person name="Gouzy J."/>
            <person name="Grassa C.J."/>
            <person name="Murat F."/>
            <person name="Staton S.E."/>
            <person name="Cottret L."/>
            <person name="Lelandais-Briere C."/>
            <person name="Owens G.L."/>
            <person name="Carrere S."/>
            <person name="Mayjonade B."/>
            <person name="Legrand L."/>
            <person name="Gill N."/>
            <person name="Kane N.C."/>
            <person name="Bowers J.E."/>
            <person name="Hubner S."/>
            <person name="Bellec A."/>
            <person name="Berard A."/>
            <person name="Berges H."/>
            <person name="Blanchet N."/>
            <person name="Boniface M.C."/>
            <person name="Brunel D."/>
            <person name="Catrice O."/>
            <person name="Chaidir N."/>
            <person name="Claudel C."/>
            <person name="Donnadieu C."/>
            <person name="Faraut T."/>
            <person name="Fievet G."/>
            <person name="Helmstetter N."/>
            <person name="King M."/>
            <person name="Knapp S.J."/>
            <person name="Lai Z."/>
            <person name="Le Paslier M.C."/>
            <person name="Lippi Y."/>
            <person name="Lorenzon L."/>
            <person name="Mandel J.R."/>
            <person name="Marage G."/>
            <person name="Marchand G."/>
            <person name="Marquand E."/>
            <person name="Bret-Mestries E."/>
            <person name="Morien E."/>
            <person name="Nambeesan S."/>
            <person name="Nguyen T."/>
            <person name="Pegot-Espagnet P."/>
            <person name="Pouilly N."/>
            <person name="Raftis F."/>
            <person name="Sallet E."/>
            <person name="Schiex T."/>
            <person name="Thomas J."/>
            <person name="Vandecasteele C."/>
            <person name="Vares D."/>
            <person name="Vear F."/>
            <person name="Vautrin S."/>
            <person name="Crespi M."/>
            <person name="Mangin B."/>
            <person name="Burke J.M."/>
            <person name="Salse J."/>
            <person name="Munos S."/>
            <person name="Vincourt P."/>
            <person name="Rieseberg L.H."/>
            <person name="Langlade N.B."/>
        </authorList>
    </citation>
    <scope>NUCLEOTIDE SEQUENCE</scope>
    <source>
        <tissue evidence="1">Leaves</tissue>
    </source>
</reference>
<evidence type="ECO:0000313" key="2">
    <source>
        <dbReference type="EMBL" id="KAF5818498.1"/>
    </source>
</evidence>
<accession>A0A9K3JB61</accession>
<gene>
    <name evidence="2" type="ORF">HanXRQr2_Chr02g0065981</name>
    <name evidence="1" type="ORF">HanXRQr2_Chr04g0190971</name>
</gene>
<reference evidence="1" key="2">
    <citation type="submission" date="2020-06" db="EMBL/GenBank/DDBJ databases">
        <title>Helianthus annuus Genome sequencing and assembly Release 2.</title>
        <authorList>
            <person name="Gouzy J."/>
            <person name="Langlade N."/>
            <person name="Munos S."/>
        </authorList>
    </citation>
    <scope>NUCLEOTIDE SEQUENCE</scope>
    <source>
        <tissue evidence="1">Leaves</tissue>
    </source>
</reference>
<evidence type="ECO:0000313" key="3">
    <source>
        <dbReference type="Proteomes" id="UP000215914"/>
    </source>
</evidence>
<protein>
    <submittedName>
        <fullName evidence="1">Uncharacterized protein</fullName>
    </submittedName>
</protein>